<comment type="cofactor">
    <cofactor evidence="8">
        <name>Mg(2+)</name>
        <dbReference type="ChEBI" id="CHEBI:18420"/>
    </cofactor>
    <cofactor evidence="8">
        <name>Mn(2+)</name>
        <dbReference type="ChEBI" id="CHEBI:29035"/>
    </cofactor>
</comment>
<dbReference type="SMART" id="SM00990">
    <property type="entry name" value="VRR_NUC"/>
    <property type="match status" value="1"/>
</dbReference>
<keyword evidence="4 8" id="KW-0479">Metal-binding</keyword>
<reference evidence="11 12" key="1">
    <citation type="journal article" date="2020" name="ISME J.">
        <title>Uncovering the hidden diversity of litter-decomposition mechanisms in mushroom-forming fungi.</title>
        <authorList>
            <person name="Floudas D."/>
            <person name="Bentzer J."/>
            <person name="Ahren D."/>
            <person name="Johansson T."/>
            <person name="Persson P."/>
            <person name="Tunlid A."/>
        </authorList>
    </citation>
    <scope>NUCLEOTIDE SEQUENCE [LARGE SCALE GENOMIC DNA]</scope>
    <source>
        <strain evidence="11 12">CBS 406.79</strain>
    </source>
</reference>
<evidence type="ECO:0000256" key="1">
    <source>
        <dbReference type="ARBA" id="ARBA00000983"/>
    </source>
</evidence>
<comment type="function">
    <text evidence="8">Nuclease required for the repair of DNA interstrand cross-links (ICL). Acts as a 5'-3' exonuclease that anchors at a cut end of DNA and cleaves DNA successively at every third nucleotide, allowing to excise an ICL from one strand through flanking incisions.</text>
</comment>
<feature type="compositionally biased region" description="Basic residues" evidence="9">
    <location>
        <begin position="940"/>
        <end position="949"/>
    </location>
</feature>
<proteinExistence type="inferred from homology"/>
<feature type="compositionally biased region" description="Basic and acidic residues" evidence="9">
    <location>
        <begin position="912"/>
        <end position="934"/>
    </location>
</feature>
<name>A0A8H5MF28_9AGAR</name>
<evidence type="ECO:0000256" key="2">
    <source>
        <dbReference type="ARBA" id="ARBA00005533"/>
    </source>
</evidence>
<keyword evidence="8" id="KW-0227">DNA damage</keyword>
<keyword evidence="5 8" id="KW-0378">Hydrolase</keyword>
<keyword evidence="7 8" id="KW-0464">Manganese</keyword>
<keyword evidence="8" id="KW-0234">DNA repair</keyword>
<evidence type="ECO:0000256" key="9">
    <source>
        <dbReference type="SAM" id="MobiDB-lite"/>
    </source>
</evidence>
<dbReference type="PANTHER" id="PTHR15749">
    <property type="entry name" value="FANCONI-ASSOCIATED NUCLEASE 1"/>
    <property type="match status" value="1"/>
</dbReference>
<dbReference type="PANTHER" id="PTHR15749:SF4">
    <property type="entry name" value="FANCONI-ASSOCIATED NUCLEASE 1"/>
    <property type="match status" value="1"/>
</dbReference>
<organism evidence="11 12">
    <name type="scientific">Collybiopsis confluens</name>
    <dbReference type="NCBI Taxonomy" id="2823264"/>
    <lineage>
        <taxon>Eukaryota</taxon>
        <taxon>Fungi</taxon>
        <taxon>Dikarya</taxon>
        <taxon>Basidiomycota</taxon>
        <taxon>Agaricomycotina</taxon>
        <taxon>Agaricomycetes</taxon>
        <taxon>Agaricomycetidae</taxon>
        <taxon>Agaricales</taxon>
        <taxon>Marasmiineae</taxon>
        <taxon>Omphalotaceae</taxon>
        <taxon>Collybiopsis</taxon>
    </lineage>
</organism>
<evidence type="ECO:0000256" key="3">
    <source>
        <dbReference type="ARBA" id="ARBA00022722"/>
    </source>
</evidence>
<dbReference type="GO" id="GO:0008409">
    <property type="term" value="F:5'-3' exonuclease activity"/>
    <property type="evidence" value="ECO:0007669"/>
    <property type="project" value="TreeGrafter"/>
</dbReference>
<feature type="region of interest" description="Disordered" evidence="9">
    <location>
        <begin position="912"/>
        <end position="1049"/>
    </location>
</feature>
<evidence type="ECO:0000313" key="12">
    <source>
        <dbReference type="Proteomes" id="UP000518752"/>
    </source>
</evidence>
<protein>
    <recommendedName>
        <fullName evidence="8">Fanconi-associated nuclease</fullName>
        <ecNumber evidence="8">3.1.4.1</ecNumber>
    </recommendedName>
</protein>
<dbReference type="InterPro" id="IPR014883">
    <property type="entry name" value="VRR_NUC"/>
</dbReference>
<dbReference type="GO" id="GO:0046872">
    <property type="term" value="F:metal ion binding"/>
    <property type="evidence" value="ECO:0007669"/>
    <property type="project" value="UniProtKB-KW"/>
</dbReference>
<dbReference type="EMBL" id="JAACJN010000009">
    <property type="protein sequence ID" value="KAF5391509.1"/>
    <property type="molecule type" value="Genomic_DNA"/>
</dbReference>
<keyword evidence="6 8" id="KW-0460">Magnesium</keyword>
<dbReference type="GO" id="GO:0036297">
    <property type="term" value="P:interstrand cross-link repair"/>
    <property type="evidence" value="ECO:0007669"/>
    <property type="project" value="InterPro"/>
</dbReference>
<accession>A0A8H5MF28</accession>
<feature type="compositionally biased region" description="Basic and acidic residues" evidence="9">
    <location>
        <begin position="412"/>
        <end position="421"/>
    </location>
</feature>
<keyword evidence="12" id="KW-1185">Reference proteome</keyword>
<keyword evidence="8" id="KW-0539">Nucleus</keyword>
<dbReference type="InterPro" id="IPR033315">
    <property type="entry name" value="Fan1-like"/>
</dbReference>
<dbReference type="Pfam" id="PF08774">
    <property type="entry name" value="VRR_NUC"/>
    <property type="match status" value="1"/>
</dbReference>
<comment type="catalytic activity">
    <reaction evidence="1 8">
        <text>Hydrolytically removes 5'-nucleotides successively from the 3'-hydroxy termini of 3'-hydroxy-terminated oligonucleotides.</text>
        <dbReference type="EC" id="3.1.4.1"/>
    </reaction>
</comment>
<dbReference type="Proteomes" id="UP000518752">
    <property type="component" value="Unassembled WGS sequence"/>
</dbReference>
<feature type="region of interest" description="Disordered" evidence="9">
    <location>
        <begin position="393"/>
        <end position="421"/>
    </location>
</feature>
<dbReference type="InterPro" id="IPR049132">
    <property type="entry name" value="FAN1-like_euk"/>
</dbReference>
<evidence type="ECO:0000256" key="5">
    <source>
        <dbReference type="ARBA" id="ARBA00022801"/>
    </source>
</evidence>
<gene>
    <name evidence="11" type="ORF">D9757_002479</name>
</gene>
<comment type="similarity">
    <text evidence="2 8">Belongs to the FAN1 family.</text>
</comment>
<dbReference type="GO" id="GO:0005634">
    <property type="term" value="C:nucleus"/>
    <property type="evidence" value="ECO:0007669"/>
    <property type="project" value="UniProtKB-SubCell"/>
</dbReference>
<dbReference type="GO" id="GO:0017108">
    <property type="term" value="F:5'-flap endonuclease activity"/>
    <property type="evidence" value="ECO:0007669"/>
    <property type="project" value="TreeGrafter"/>
</dbReference>
<dbReference type="Gene3D" id="3.40.1350.10">
    <property type="match status" value="1"/>
</dbReference>
<dbReference type="GO" id="GO:0004528">
    <property type="term" value="F:phosphodiesterase I activity"/>
    <property type="evidence" value="ECO:0007669"/>
    <property type="project" value="UniProtKB-EC"/>
</dbReference>
<dbReference type="AlphaFoldDB" id="A0A8H5MF28"/>
<feature type="domain" description="VRR-NUC" evidence="10">
    <location>
        <begin position="791"/>
        <end position="907"/>
    </location>
</feature>
<evidence type="ECO:0000256" key="8">
    <source>
        <dbReference type="RuleBase" id="RU365033"/>
    </source>
</evidence>
<evidence type="ECO:0000256" key="6">
    <source>
        <dbReference type="ARBA" id="ARBA00022842"/>
    </source>
</evidence>
<dbReference type="CDD" id="cd22326">
    <property type="entry name" value="FAN1-like"/>
    <property type="match status" value="1"/>
</dbReference>
<keyword evidence="3 8" id="KW-0540">Nuclease</keyword>
<sequence>MNTLTTQLIFGSQRVVETEDELTELLDSDPKQPQTTKHSTLVPRILSRNNTPSPYVSVFEDIINQVWQYEDYLFSKEEQEAISAFGKLSYSTRYILVRLCLRMPGWHTRKSLEKYISEVGIEGIDGALKELCLSVEEISELGPKEDVKQEEVDEVEFIDLTGDSQDEEEHKSDVTVLNPQLPQPQITQGGLSYLCENQTSMSLEDILSRLSVPCLKDIAKSFKPKLKSKSPTKDELIQALKEQSRSQVNILTMMKKQRAPSSSGKADTSITQEGRLKLMSAKKLGPCIKVNPNFHKLIRKVHIIFYRSTSIPKTLFLDSYLTHFNKRKYPPYTFSRSIIWATVEDYELYEEALDLQTVVDTILDDTIVQPKEFTPDKIPGLKTRFLTPVTPLRDDSTRRSIAPPSPSKVVSFKREEGDTRMEETEDAQQEIEYTLVDLSATLGQDFEFDEGNGKRAGSDKLRQSARIVDIYNKTLKAKWDSCMAVARVKREKDRDPFLERFEQGKKNKVAEAYALLHKFGEELKILQALLEQNLWRRAKRGRWYDRRALLKDFHLSKDLRLQAEQNGWSKDHLDRRKKELWEETRQDLYEALEDEDTHRVYHKSLVSRLDKLEKRLGISGEQRHQYNVQLRKAHEFVEFAFRAERSSAKLGEETQNWKYKPKEDIKVFLIRPRMLANTEDEPEDDSADAGLPKFPSHKGKSVWKTIDETDTCNVEQRALQYYASERGGEYQGFHSETCILTTIFALLFWDILFADVPGAFETKFQIAPLDLMEDSFHDTRKDMIKARLEELENGKALEILNRHDTQYRASKTWCVGVNWDVCNKEELAQIVECMDGQTLAVICDLFAHDYAARASGVPDLIVWRHEDLQCKFVEVKGPGDRARDNQTLWFDTLLGAGLEVDLCRVEDDNTKNRNKEKERLDKSRAKAAKERLKQDASATAKKRKPRKKREQVEEPELEDDELNVKMGNDDDDFRGPENSKLDEEDVAPRTIGKRPRSEDEDEDLSRGSDRFVLVDSQDKVISQDDDSWSADSVVTIPHPKKRKMNGDSS</sequence>
<dbReference type="InterPro" id="IPR011856">
    <property type="entry name" value="tRNA_endonuc-like_dom_sf"/>
</dbReference>
<dbReference type="EC" id="3.1.4.1" evidence="8"/>
<dbReference type="OrthoDB" id="76364at2759"/>
<dbReference type="GO" id="GO:0070336">
    <property type="term" value="F:flap-structured DNA binding"/>
    <property type="evidence" value="ECO:0007669"/>
    <property type="project" value="TreeGrafter"/>
</dbReference>
<comment type="subcellular location">
    <subcellularLocation>
        <location evidence="8">Nucleus</location>
    </subcellularLocation>
</comment>
<evidence type="ECO:0000256" key="7">
    <source>
        <dbReference type="ARBA" id="ARBA00023211"/>
    </source>
</evidence>
<comment type="caution">
    <text evidence="11">The sequence shown here is derived from an EMBL/GenBank/DDBJ whole genome shotgun (WGS) entry which is preliminary data.</text>
</comment>
<evidence type="ECO:0000256" key="4">
    <source>
        <dbReference type="ARBA" id="ARBA00022723"/>
    </source>
</evidence>
<evidence type="ECO:0000313" key="11">
    <source>
        <dbReference type="EMBL" id="KAF5391509.1"/>
    </source>
</evidence>
<evidence type="ECO:0000259" key="10">
    <source>
        <dbReference type="SMART" id="SM00990"/>
    </source>
</evidence>